<evidence type="ECO:0000256" key="3">
    <source>
        <dbReference type="ARBA" id="ARBA00004481"/>
    </source>
</evidence>
<dbReference type="InterPro" id="IPR045063">
    <property type="entry name" value="Dynamin_N"/>
</dbReference>
<dbReference type="PANTHER" id="PTHR11216:SF31">
    <property type="entry name" value="AT21416P"/>
    <property type="match status" value="1"/>
</dbReference>
<keyword evidence="6" id="KW-1003">Cell membrane</keyword>
<keyword evidence="7 17" id="KW-0812">Transmembrane</keyword>
<evidence type="ECO:0000259" key="18">
    <source>
        <dbReference type="PROSITE" id="PS51718"/>
    </source>
</evidence>
<organism evidence="19 20">
    <name type="scientific">Potamilus streckersoni</name>
    <dbReference type="NCBI Taxonomy" id="2493646"/>
    <lineage>
        <taxon>Eukaryota</taxon>
        <taxon>Metazoa</taxon>
        <taxon>Spiralia</taxon>
        <taxon>Lophotrochozoa</taxon>
        <taxon>Mollusca</taxon>
        <taxon>Bivalvia</taxon>
        <taxon>Autobranchia</taxon>
        <taxon>Heteroconchia</taxon>
        <taxon>Palaeoheterodonta</taxon>
        <taxon>Unionida</taxon>
        <taxon>Unionoidea</taxon>
        <taxon>Unionidae</taxon>
        <taxon>Ambleminae</taxon>
        <taxon>Lampsilini</taxon>
        <taxon>Potamilus</taxon>
    </lineage>
</organism>
<dbReference type="GO" id="GO:0005769">
    <property type="term" value="C:early endosome"/>
    <property type="evidence" value="ECO:0007669"/>
    <property type="project" value="TreeGrafter"/>
</dbReference>
<comment type="similarity">
    <text evidence="4 17">Belongs to the ARV1 family.</text>
</comment>
<dbReference type="Gene3D" id="3.40.50.300">
    <property type="entry name" value="P-loop containing nucleotide triphosphate hydrolases"/>
    <property type="match status" value="1"/>
</dbReference>
<keyword evidence="11 17" id="KW-0256">Endoplasmic reticulum</keyword>
<keyword evidence="9" id="KW-0547">Nucleotide-binding</keyword>
<dbReference type="InterPro" id="IPR031692">
    <property type="entry name" value="EHD_N"/>
</dbReference>
<keyword evidence="13 17" id="KW-1133">Transmembrane helix</keyword>
<evidence type="ECO:0000313" key="20">
    <source>
        <dbReference type="Proteomes" id="UP001195483"/>
    </source>
</evidence>
<accession>A0AAE0SGL0</accession>
<dbReference type="FunFam" id="3.40.50.300:FF:000147">
    <property type="entry name" value="EH domain-containing protein 1"/>
    <property type="match status" value="1"/>
</dbReference>
<dbReference type="GO" id="GO:0072659">
    <property type="term" value="P:protein localization to plasma membrane"/>
    <property type="evidence" value="ECO:0007669"/>
    <property type="project" value="TreeGrafter"/>
</dbReference>
<dbReference type="GO" id="GO:0055038">
    <property type="term" value="C:recycling endosome membrane"/>
    <property type="evidence" value="ECO:0007669"/>
    <property type="project" value="TreeGrafter"/>
</dbReference>
<proteinExistence type="inferred from homology"/>
<keyword evidence="5 17" id="KW-0813">Transport</keyword>
<feature type="transmembrane region" description="Helical" evidence="17">
    <location>
        <begin position="399"/>
        <end position="420"/>
    </location>
</feature>
<evidence type="ECO:0000256" key="5">
    <source>
        <dbReference type="ARBA" id="ARBA00022448"/>
    </source>
</evidence>
<comment type="caution">
    <text evidence="17">Lacks conserved residue(s) required for the propagation of feature annotation.</text>
</comment>
<evidence type="ECO:0000256" key="13">
    <source>
        <dbReference type="ARBA" id="ARBA00022989"/>
    </source>
</evidence>
<evidence type="ECO:0000256" key="4">
    <source>
        <dbReference type="ARBA" id="ARBA00009187"/>
    </source>
</evidence>
<evidence type="ECO:0000256" key="12">
    <source>
        <dbReference type="ARBA" id="ARBA00022837"/>
    </source>
</evidence>
<dbReference type="PROSITE" id="PS51718">
    <property type="entry name" value="G_DYNAMIN_2"/>
    <property type="match status" value="1"/>
</dbReference>
<evidence type="ECO:0000256" key="8">
    <source>
        <dbReference type="ARBA" id="ARBA00022723"/>
    </source>
</evidence>
<dbReference type="Pfam" id="PF04161">
    <property type="entry name" value="Arv1"/>
    <property type="match status" value="1"/>
</dbReference>
<dbReference type="GO" id="GO:0005886">
    <property type="term" value="C:plasma membrane"/>
    <property type="evidence" value="ECO:0007669"/>
    <property type="project" value="UniProtKB-SubCell"/>
</dbReference>
<dbReference type="GO" id="GO:0006897">
    <property type="term" value="P:endocytosis"/>
    <property type="evidence" value="ECO:0007669"/>
    <property type="project" value="TreeGrafter"/>
</dbReference>
<dbReference type="GO" id="GO:0046872">
    <property type="term" value="F:metal ion binding"/>
    <property type="evidence" value="ECO:0007669"/>
    <property type="project" value="UniProtKB-KW"/>
</dbReference>
<dbReference type="GO" id="GO:0048471">
    <property type="term" value="C:perinuclear region of cytoplasm"/>
    <property type="evidence" value="ECO:0007669"/>
    <property type="project" value="TreeGrafter"/>
</dbReference>
<dbReference type="Pfam" id="PF16880">
    <property type="entry name" value="EHD_N"/>
    <property type="match status" value="1"/>
</dbReference>
<evidence type="ECO:0000256" key="16">
    <source>
        <dbReference type="ARBA" id="ARBA00023136"/>
    </source>
</evidence>
<dbReference type="EMBL" id="JAEAOA010000326">
    <property type="protein sequence ID" value="KAK3591304.1"/>
    <property type="molecule type" value="Genomic_DNA"/>
</dbReference>
<reference evidence="19" key="3">
    <citation type="submission" date="2023-05" db="EMBL/GenBank/DDBJ databases">
        <authorList>
            <person name="Smith C.H."/>
        </authorList>
    </citation>
    <scope>NUCLEOTIDE SEQUENCE</scope>
    <source>
        <strain evidence="19">CHS0354</strain>
        <tissue evidence="19">Mantle</tissue>
    </source>
</reference>
<keyword evidence="14 17" id="KW-0445">Lipid transport</keyword>
<feature type="transmembrane region" description="Helical" evidence="17">
    <location>
        <begin position="440"/>
        <end position="459"/>
    </location>
</feature>
<dbReference type="AlphaFoldDB" id="A0AAE0SGL0"/>
<evidence type="ECO:0000313" key="19">
    <source>
        <dbReference type="EMBL" id="KAK3591304.1"/>
    </source>
</evidence>
<dbReference type="GO" id="GO:0045296">
    <property type="term" value="F:cadherin binding"/>
    <property type="evidence" value="ECO:0007669"/>
    <property type="project" value="TreeGrafter"/>
</dbReference>
<keyword evidence="16 17" id="KW-0472">Membrane</keyword>
<dbReference type="GO" id="GO:0005525">
    <property type="term" value="F:GTP binding"/>
    <property type="evidence" value="ECO:0007669"/>
    <property type="project" value="InterPro"/>
</dbReference>
<evidence type="ECO:0000256" key="17">
    <source>
        <dbReference type="RuleBase" id="RU368065"/>
    </source>
</evidence>
<keyword evidence="15 17" id="KW-0443">Lipid metabolism</keyword>
<dbReference type="GO" id="GO:0032366">
    <property type="term" value="P:intracellular sterol transport"/>
    <property type="evidence" value="ECO:0007669"/>
    <property type="project" value="UniProtKB-UniRule"/>
</dbReference>
<dbReference type="Pfam" id="PF00350">
    <property type="entry name" value="Dynamin_N"/>
    <property type="match status" value="1"/>
</dbReference>
<gene>
    <name evidence="19" type="ORF">CHS0354_004354</name>
</gene>
<comment type="function">
    <text evidence="17">Mediator of sterol homeostasis involved in sterol uptake, trafficking and distribution into membranes.</text>
</comment>
<name>A0AAE0SGL0_9BIVA</name>
<evidence type="ECO:0000256" key="11">
    <source>
        <dbReference type="ARBA" id="ARBA00022824"/>
    </source>
</evidence>
<dbReference type="CDD" id="cd09913">
    <property type="entry name" value="EHD"/>
    <property type="match status" value="1"/>
</dbReference>
<evidence type="ECO:0000256" key="1">
    <source>
        <dbReference type="ARBA" id="ARBA00004413"/>
    </source>
</evidence>
<dbReference type="GO" id="GO:0016125">
    <property type="term" value="P:sterol metabolic process"/>
    <property type="evidence" value="ECO:0007669"/>
    <property type="project" value="UniProtKB-UniRule"/>
</dbReference>
<dbReference type="SUPFAM" id="SSF52540">
    <property type="entry name" value="P-loop containing nucleoside triphosphate hydrolases"/>
    <property type="match status" value="1"/>
</dbReference>
<comment type="subcellular location">
    <subcellularLocation>
        <location evidence="1">Cell membrane</location>
        <topology evidence="1">Peripheral membrane protein</topology>
        <orientation evidence="1">Cytoplasmic side</orientation>
    </subcellularLocation>
    <subcellularLocation>
        <location evidence="2 17">Endoplasmic reticulum membrane</location>
        <topology evidence="2 17">Multi-pass membrane protein</topology>
    </subcellularLocation>
    <subcellularLocation>
        <location evidence="3">Endosome membrane</location>
        <topology evidence="3">Peripheral membrane protein</topology>
    </subcellularLocation>
</comment>
<dbReference type="InterPro" id="IPR027417">
    <property type="entry name" value="P-loop_NTPase"/>
</dbReference>
<feature type="domain" description="Dynamin-type G" evidence="18">
    <location>
        <begin position="55"/>
        <end position="286"/>
    </location>
</feature>
<evidence type="ECO:0000256" key="10">
    <source>
        <dbReference type="ARBA" id="ARBA00022753"/>
    </source>
</evidence>
<evidence type="ECO:0000256" key="15">
    <source>
        <dbReference type="ARBA" id="ARBA00023098"/>
    </source>
</evidence>
<dbReference type="GO" id="GO:0032456">
    <property type="term" value="P:endocytic recycling"/>
    <property type="evidence" value="ECO:0007669"/>
    <property type="project" value="TreeGrafter"/>
</dbReference>
<dbReference type="GO" id="GO:0060271">
    <property type="term" value="P:cilium assembly"/>
    <property type="evidence" value="ECO:0007669"/>
    <property type="project" value="TreeGrafter"/>
</dbReference>
<dbReference type="GO" id="GO:0005789">
    <property type="term" value="C:endoplasmic reticulum membrane"/>
    <property type="evidence" value="ECO:0007669"/>
    <property type="project" value="UniProtKB-SubCell"/>
</dbReference>
<evidence type="ECO:0000256" key="9">
    <source>
        <dbReference type="ARBA" id="ARBA00022741"/>
    </source>
</evidence>
<dbReference type="GO" id="GO:0030139">
    <property type="term" value="C:endocytic vesicle"/>
    <property type="evidence" value="ECO:0007669"/>
    <property type="project" value="TreeGrafter"/>
</dbReference>
<keyword evidence="12" id="KW-0106">Calcium</keyword>
<dbReference type="InterPro" id="IPR030381">
    <property type="entry name" value="G_DYNAMIN_dom"/>
</dbReference>
<keyword evidence="8" id="KW-0479">Metal-binding</keyword>
<protein>
    <recommendedName>
        <fullName evidence="17">Protein ARV</fullName>
    </recommendedName>
</protein>
<evidence type="ECO:0000256" key="2">
    <source>
        <dbReference type="ARBA" id="ARBA00004477"/>
    </source>
</evidence>
<dbReference type="InterPro" id="IPR007290">
    <property type="entry name" value="Arv1"/>
</dbReference>
<comment type="caution">
    <text evidence="19">The sequence shown here is derived from an EMBL/GenBank/DDBJ whole genome shotgun (WGS) entry which is preliminary data.</text>
</comment>
<dbReference type="Gene3D" id="1.10.268.20">
    <property type="match status" value="1"/>
</dbReference>
<dbReference type="GO" id="GO:0097036">
    <property type="term" value="P:regulation of plasma membrane sterol distribution"/>
    <property type="evidence" value="ECO:0007669"/>
    <property type="project" value="UniProtKB-UniRule"/>
</dbReference>
<evidence type="ECO:0000256" key="14">
    <source>
        <dbReference type="ARBA" id="ARBA00023055"/>
    </source>
</evidence>
<evidence type="ECO:0000256" key="7">
    <source>
        <dbReference type="ARBA" id="ARBA00022692"/>
    </source>
</evidence>
<dbReference type="Proteomes" id="UP001195483">
    <property type="component" value="Unassembled WGS sequence"/>
</dbReference>
<sequence>MLRWMTNDDKRKKEPEVYANVAEGLKKLYRTKLLPLEESYKFHDFHSPQLDDPDFDSKPMILLIGQYSTGKTTFIRYLMEQDFPGMRIGPEPTTDRFIVIMDGEQDGVIPGNALVVDPKKQFRPLSKFGNAFLNRFQCSIVRNKVLESLSIIDTPGILSGEKQRVDRGYDFCGVLEWFAERVDRIILLFDAHKLDISDEFRRAIDAIKGYDDKIRIVLNKADMVDHQQLMRVYGALMWSLGKVINTPEVARVFIGSFWDHPLHYDVNRKLFELEEKDLFNDLQSLPRNAMLRKLNDLIKRARLAKDYCGQVVDKYVEFDPVIIFLDALLLKKQALRHILFNSGIQSCWKFTLVLLICETITKLLQKSHVPSSGLNTSKVNWQEPDHVIYSAMEWDLFKYFILSLIELGCFLFGMTVWLLLWKGFVRKDADLPSATVLLQGLVLSSFGQVFMLPMMLWGLQEHSNVCRILCQIFTFSANVQTTRVLCPVWSFGVSLISVLFGHTLSQMTIQQLSQWLNFQVIT</sequence>
<reference evidence="19" key="2">
    <citation type="journal article" date="2021" name="Genome Biol. Evol.">
        <title>Developing a high-quality reference genome for a parasitic bivalve with doubly uniparental inheritance (Bivalvia: Unionida).</title>
        <authorList>
            <person name="Smith C.H."/>
        </authorList>
    </citation>
    <scope>NUCLEOTIDE SEQUENCE</scope>
    <source>
        <strain evidence="19">CHS0354</strain>
        <tissue evidence="19">Mantle</tissue>
    </source>
</reference>
<keyword evidence="10" id="KW-0967">Endosome</keyword>
<reference evidence="19" key="1">
    <citation type="journal article" date="2021" name="Genome Biol. Evol.">
        <title>A High-Quality Reference Genome for a Parasitic Bivalve with Doubly Uniparental Inheritance (Bivalvia: Unionida).</title>
        <authorList>
            <person name="Smith C.H."/>
        </authorList>
    </citation>
    <scope>NUCLEOTIDE SEQUENCE</scope>
    <source>
        <strain evidence="19">CHS0354</strain>
    </source>
</reference>
<keyword evidence="20" id="KW-1185">Reference proteome</keyword>
<dbReference type="PANTHER" id="PTHR11216">
    <property type="entry name" value="EH DOMAIN"/>
    <property type="match status" value="1"/>
</dbReference>
<evidence type="ECO:0000256" key="6">
    <source>
        <dbReference type="ARBA" id="ARBA00022475"/>
    </source>
</evidence>